<evidence type="ECO:0008006" key="3">
    <source>
        <dbReference type="Google" id="ProtNLM"/>
    </source>
</evidence>
<evidence type="ECO:0000256" key="1">
    <source>
        <dbReference type="SAM" id="Phobius"/>
    </source>
</evidence>
<feature type="transmembrane region" description="Helical" evidence="1">
    <location>
        <begin position="140"/>
        <end position="162"/>
    </location>
</feature>
<organism evidence="2">
    <name type="scientific">marine metagenome</name>
    <dbReference type="NCBI Taxonomy" id="408172"/>
    <lineage>
        <taxon>unclassified sequences</taxon>
        <taxon>metagenomes</taxon>
        <taxon>ecological metagenomes</taxon>
    </lineage>
</organism>
<keyword evidence="1" id="KW-0472">Membrane</keyword>
<reference evidence="2" key="1">
    <citation type="submission" date="2018-05" db="EMBL/GenBank/DDBJ databases">
        <authorList>
            <person name="Lanie J.A."/>
            <person name="Ng W.-L."/>
            <person name="Kazmierczak K.M."/>
            <person name="Andrzejewski T.M."/>
            <person name="Davidsen T.M."/>
            <person name="Wayne K.J."/>
            <person name="Tettelin H."/>
            <person name="Glass J.I."/>
            <person name="Rusch D."/>
            <person name="Podicherti R."/>
            <person name="Tsui H.-C.T."/>
            <person name="Winkler M.E."/>
        </authorList>
    </citation>
    <scope>NUCLEOTIDE SEQUENCE</scope>
</reference>
<feature type="non-terminal residue" evidence="2">
    <location>
        <position position="258"/>
    </location>
</feature>
<keyword evidence="1" id="KW-0812">Transmembrane</keyword>
<dbReference type="AlphaFoldDB" id="A0A382NP26"/>
<protein>
    <recommendedName>
        <fullName evidence="3">ABC-2 type transporter domain-containing protein</fullName>
    </recommendedName>
</protein>
<gene>
    <name evidence="2" type="ORF">METZ01_LOCUS315788</name>
</gene>
<feature type="transmembrane region" description="Helical" evidence="1">
    <location>
        <begin position="50"/>
        <end position="69"/>
    </location>
</feature>
<accession>A0A382NP26</accession>
<sequence>MKQLIAWGLLTLILTSFTYLTAYLQGSDGQWIYYEKSESWEKGEPSTVNGARTAFPWLLGVQGFILMFLGTGRMAGGTAEERETGLLDYQRMTPMRPHSKIIGYLFGLPAREYFMFALTLPFLVHAIVVGELSPGKVFHLYGVFLSCVLLYHLTAHVTGLIVSKPRAASWVSRMVVLGLYVFLPGLGQAGFSFLSFLTLLPTYFGLMSEELILVGQQNLNMWHQEMATFWTEVPFFETTLSPAFFTVLMQGLLLAGLF</sequence>
<feature type="transmembrane region" description="Helical" evidence="1">
    <location>
        <begin position="239"/>
        <end position="257"/>
    </location>
</feature>
<name>A0A382NP26_9ZZZZ</name>
<proteinExistence type="predicted"/>
<dbReference type="EMBL" id="UINC01101816">
    <property type="protein sequence ID" value="SVC62934.1"/>
    <property type="molecule type" value="Genomic_DNA"/>
</dbReference>
<feature type="transmembrane region" description="Helical" evidence="1">
    <location>
        <begin position="101"/>
        <end position="128"/>
    </location>
</feature>
<keyword evidence="1" id="KW-1133">Transmembrane helix</keyword>
<evidence type="ECO:0000313" key="2">
    <source>
        <dbReference type="EMBL" id="SVC62934.1"/>
    </source>
</evidence>
<feature type="transmembrane region" description="Helical" evidence="1">
    <location>
        <begin position="174"/>
        <end position="200"/>
    </location>
</feature>